<accession>A0AAE1KB72</accession>
<dbReference type="InterPro" id="IPR008521">
    <property type="entry name" value="Mg_trans_NIPA"/>
</dbReference>
<evidence type="ECO:0000313" key="7">
    <source>
        <dbReference type="EMBL" id="KAK3862319.1"/>
    </source>
</evidence>
<dbReference type="AlphaFoldDB" id="A0AAE1KB72"/>
<proteinExistence type="inferred from homology"/>
<dbReference type="EMBL" id="JAWQEG010004272">
    <property type="protein sequence ID" value="KAK3862319.1"/>
    <property type="molecule type" value="Genomic_DNA"/>
</dbReference>
<keyword evidence="4 6" id="KW-1133">Transmembrane helix</keyword>
<dbReference type="Pfam" id="PF05653">
    <property type="entry name" value="Mg_trans_NIPA"/>
    <property type="match status" value="1"/>
</dbReference>
<reference evidence="8" key="1">
    <citation type="submission" date="2023-10" db="EMBL/GenBank/DDBJ databases">
        <title>Genome assemblies of two species of porcelain crab, Petrolisthes cinctipes and Petrolisthes manimaculis (Anomura: Porcellanidae).</title>
        <authorList>
            <person name="Angst P."/>
        </authorList>
    </citation>
    <scope>NUCLEOTIDE SEQUENCE</scope>
    <source>
        <strain evidence="8">PB745_01</strain>
        <tissue evidence="8">Gill</tissue>
    </source>
</reference>
<feature type="transmembrane region" description="Helical" evidence="6">
    <location>
        <begin position="86"/>
        <end position="108"/>
    </location>
</feature>
<dbReference type="EMBL" id="JAWQEG010002632">
    <property type="protein sequence ID" value="KAK3870636.1"/>
    <property type="molecule type" value="Genomic_DNA"/>
</dbReference>
<dbReference type="GO" id="GO:0016020">
    <property type="term" value="C:membrane"/>
    <property type="evidence" value="ECO:0007669"/>
    <property type="project" value="UniProtKB-SubCell"/>
</dbReference>
<keyword evidence="5 6" id="KW-0472">Membrane</keyword>
<feature type="transmembrane region" description="Helical" evidence="6">
    <location>
        <begin position="22"/>
        <end position="42"/>
    </location>
</feature>
<evidence type="ECO:0000256" key="2">
    <source>
        <dbReference type="ARBA" id="ARBA00007230"/>
    </source>
</evidence>
<dbReference type="Proteomes" id="UP001286313">
    <property type="component" value="Unassembled WGS sequence"/>
</dbReference>
<sequence>MATNITMDTTTPGDYEWASTDTVIGIVLAFSSCLFIGVSVILKKLALKDLEARGLLRAADGGYGYVYIPKWWIGICLMALGEVVNFVAYMFAPAILVTPLGVFSIVCTASLAPFYLKERLGILGLLGCVLVVVGCIIVTMCGPKDRGISTMADLELQLLHPGFLTYAALAVAISVGFMVLVPRFGYKYVMLYIVICSSFGSLSVMFSKGIGLAIKQTIKGDS</sequence>
<evidence type="ECO:0008006" key="10">
    <source>
        <dbReference type="Google" id="ProtNLM"/>
    </source>
</evidence>
<feature type="transmembrane region" description="Helical" evidence="6">
    <location>
        <begin position="160"/>
        <end position="181"/>
    </location>
</feature>
<evidence type="ECO:0000256" key="6">
    <source>
        <dbReference type="SAM" id="Phobius"/>
    </source>
</evidence>
<comment type="similarity">
    <text evidence="2">Belongs to the NIPA family.</text>
</comment>
<evidence type="ECO:0000256" key="3">
    <source>
        <dbReference type="ARBA" id="ARBA00022692"/>
    </source>
</evidence>
<dbReference type="PANTHER" id="PTHR12570:SF92">
    <property type="entry name" value="SPICHTHYIN, ISOFORM B"/>
    <property type="match status" value="1"/>
</dbReference>
<name>A0AAE1KB72_PETCI</name>
<feature type="transmembrane region" description="Helical" evidence="6">
    <location>
        <begin position="188"/>
        <end position="206"/>
    </location>
</feature>
<evidence type="ECO:0000256" key="5">
    <source>
        <dbReference type="ARBA" id="ARBA00023136"/>
    </source>
</evidence>
<feature type="transmembrane region" description="Helical" evidence="6">
    <location>
        <begin position="120"/>
        <end position="140"/>
    </location>
</feature>
<comment type="caution">
    <text evidence="8">The sequence shown here is derived from an EMBL/GenBank/DDBJ whole genome shotgun (WGS) entry which is preliminary data.</text>
</comment>
<evidence type="ECO:0000313" key="9">
    <source>
        <dbReference type="Proteomes" id="UP001286313"/>
    </source>
</evidence>
<keyword evidence="9" id="KW-1185">Reference proteome</keyword>
<gene>
    <name evidence="8" type="ORF">Pcinc_024153</name>
    <name evidence="7" type="ORF">Pcinc_031804</name>
</gene>
<evidence type="ECO:0000256" key="1">
    <source>
        <dbReference type="ARBA" id="ARBA00004141"/>
    </source>
</evidence>
<comment type="subcellular location">
    <subcellularLocation>
        <location evidence="1">Membrane</location>
        <topology evidence="1">Multi-pass membrane protein</topology>
    </subcellularLocation>
</comment>
<dbReference type="SUPFAM" id="SSF103481">
    <property type="entry name" value="Multidrug resistance efflux transporter EmrE"/>
    <property type="match status" value="1"/>
</dbReference>
<organism evidence="8 9">
    <name type="scientific">Petrolisthes cinctipes</name>
    <name type="common">Flat porcelain crab</name>
    <dbReference type="NCBI Taxonomy" id="88211"/>
    <lineage>
        <taxon>Eukaryota</taxon>
        <taxon>Metazoa</taxon>
        <taxon>Ecdysozoa</taxon>
        <taxon>Arthropoda</taxon>
        <taxon>Crustacea</taxon>
        <taxon>Multicrustacea</taxon>
        <taxon>Malacostraca</taxon>
        <taxon>Eumalacostraca</taxon>
        <taxon>Eucarida</taxon>
        <taxon>Decapoda</taxon>
        <taxon>Pleocyemata</taxon>
        <taxon>Anomura</taxon>
        <taxon>Galatheoidea</taxon>
        <taxon>Porcellanidae</taxon>
        <taxon>Petrolisthes</taxon>
    </lineage>
</organism>
<evidence type="ECO:0000313" key="8">
    <source>
        <dbReference type="EMBL" id="KAK3870636.1"/>
    </source>
</evidence>
<keyword evidence="3 6" id="KW-0812">Transmembrane</keyword>
<dbReference type="PANTHER" id="PTHR12570">
    <property type="match status" value="1"/>
</dbReference>
<feature type="transmembrane region" description="Helical" evidence="6">
    <location>
        <begin position="62"/>
        <end position="80"/>
    </location>
</feature>
<dbReference type="InterPro" id="IPR037185">
    <property type="entry name" value="EmrE-like"/>
</dbReference>
<dbReference type="GO" id="GO:0015095">
    <property type="term" value="F:magnesium ion transmembrane transporter activity"/>
    <property type="evidence" value="ECO:0007669"/>
    <property type="project" value="InterPro"/>
</dbReference>
<protein>
    <recommendedName>
        <fullName evidence="10">Magnesium transporter</fullName>
    </recommendedName>
</protein>
<evidence type="ECO:0000256" key="4">
    <source>
        <dbReference type="ARBA" id="ARBA00022989"/>
    </source>
</evidence>